<feature type="chain" id="PRO_5008593696" evidence="1">
    <location>
        <begin position="21"/>
        <end position="94"/>
    </location>
</feature>
<dbReference type="RefSeq" id="WP_064511715.1">
    <property type="nucleotide sequence ID" value="NZ_LXEP01000003.1"/>
</dbReference>
<feature type="signal peptide" evidence="1">
    <location>
        <begin position="1"/>
        <end position="20"/>
    </location>
</feature>
<dbReference type="AlphaFoldDB" id="A0A1B7I6E7"/>
<sequence>MKKIILLAVVMAGGMSSAMAQNVTVDVPSGYKVVVVPSSVTVSQAITVASPAPQAVYVAPTPAPAPVAAYHPRARHVASVAEGMVIEHQYDDHH</sequence>
<protein>
    <submittedName>
        <fullName evidence="2">Uncharacterized protein</fullName>
    </submittedName>
</protein>
<organism evidence="2 3">
    <name type="scientific">Buttiauxella gaviniae ATCC 51604</name>
    <dbReference type="NCBI Taxonomy" id="1354253"/>
    <lineage>
        <taxon>Bacteria</taxon>
        <taxon>Pseudomonadati</taxon>
        <taxon>Pseudomonadota</taxon>
        <taxon>Gammaproteobacteria</taxon>
        <taxon>Enterobacterales</taxon>
        <taxon>Enterobacteriaceae</taxon>
        <taxon>Buttiauxella</taxon>
    </lineage>
</organism>
<evidence type="ECO:0000313" key="2">
    <source>
        <dbReference type="EMBL" id="OAT23944.1"/>
    </source>
</evidence>
<dbReference type="PATRIC" id="fig|1354253.4.peg.240"/>
<evidence type="ECO:0000256" key="1">
    <source>
        <dbReference type="SAM" id="SignalP"/>
    </source>
</evidence>
<name>A0A1B7I6E7_9ENTR</name>
<dbReference type="EMBL" id="LXEP01000003">
    <property type="protein sequence ID" value="OAT23944.1"/>
    <property type="molecule type" value="Genomic_DNA"/>
</dbReference>
<comment type="caution">
    <text evidence="2">The sequence shown here is derived from an EMBL/GenBank/DDBJ whole genome shotgun (WGS) entry which is preliminary data.</text>
</comment>
<proteinExistence type="predicted"/>
<reference evidence="2 3" key="1">
    <citation type="submission" date="2016-04" db="EMBL/GenBank/DDBJ databases">
        <title>ATOL: Assembling a taxonomically balanced genome-scale reconstruction of the evolutionary history of the Enterobacteriaceae.</title>
        <authorList>
            <person name="Plunkett G.III."/>
            <person name="Neeno-Eckwall E.C."/>
            <person name="Glasner J.D."/>
            <person name="Perna N.T."/>
        </authorList>
    </citation>
    <scope>NUCLEOTIDE SEQUENCE [LARGE SCALE GENOMIC DNA]</scope>
    <source>
        <strain evidence="2 3">ATCC 51604</strain>
    </source>
</reference>
<evidence type="ECO:0000313" key="3">
    <source>
        <dbReference type="Proteomes" id="UP000078504"/>
    </source>
</evidence>
<accession>A0A1B7I6E7</accession>
<dbReference type="Proteomes" id="UP000078504">
    <property type="component" value="Unassembled WGS sequence"/>
</dbReference>
<keyword evidence="1" id="KW-0732">Signal</keyword>
<gene>
    <name evidence="2" type="ORF">M977_00234</name>
</gene>